<protein>
    <submittedName>
        <fullName evidence="2">3421_t:CDS:1</fullName>
    </submittedName>
</protein>
<dbReference type="Proteomes" id="UP000789342">
    <property type="component" value="Unassembled WGS sequence"/>
</dbReference>
<keyword evidence="3" id="KW-1185">Reference proteome</keyword>
<gene>
    <name evidence="2" type="ORF">AMORRO_LOCUS16915</name>
</gene>
<evidence type="ECO:0000313" key="2">
    <source>
        <dbReference type="EMBL" id="CAG8775930.1"/>
    </source>
</evidence>
<accession>A0A9N9JDR2</accession>
<dbReference type="AlphaFoldDB" id="A0A9N9JDR2"/>
<sequence>EKKVIETVLEEERRAKESAEKARRQLENRMEELIARKSKFMCF</sequence>
<proteinExistence type="predicted"/>
<organism evidence="2 3">
    <name type="scientific">Acaulospora morrowiae</name>
    <dbReference type="NCBI Taxonomy" id="94023"/>
    <lineage>
        <taxon>Eukaryota</taxon>
        <taxon>Fungi</taxon>
        <taxon>Fungi incertae sedis</taxon>
        <taxon>Mucoromycota</taxon>
        <taxon>Glomeromycotina</taxon>
        <taxon>Glomeromycetes</taxon>
        <taxon>Diversisporales</taxon>
        <taxon>Acaulosporaceae</taxon>
        <taxon>Acaulospora</taxon>
    </lineage>
</organism>
<evidence type="ECO:0000256" key="1">
    <source>
        <dbReference type="SAM" id="Coils"/>
    </source>
</evidence>
<evidence type="ECO:0000313" key="3">
    <source>
        <dbReference type="Proteomes" id="UP000789342"/>
    </source>
</evidence>
<name>A0A9N9JDR2_9GLOM</name>
<reference evidence="2" key="1">
    <citation type="submission" date="2021-06" db="EMBL/GenBank/DDBJ databases">
        <authorList>
            <person name="Kallberg Y."/>
            <person name="Tangrot J."/>
            <person name="Rosling A."/>
        </authorList>
    </citation>
    <scope>NUCLEOTIDE SEQUENCE</scope>
    <source>
        <strain evidence="2">CL551</strain>
    </source>
</reference>
<keyword evidence="1" id="KW-0175">Coiled coil</keyword>
<feature type="non-terminal residue" evidence="2">
    <location>
        <position position="1"/>
    </location>
</feature>
<comment type="caution">
    <text evidence="2">The sequence shown here is derived from an EMBL/GenBank/DDBJ whole genome shotgun (WGS) entry which is preliminary data.</text>
</comment>
<dbReference type="OrthoDB" id="3176171at2759"/>
<dbReference type="EMBL" id="CAJVPV010049314">
    <property type="protein sequence ID" value="CAG8775930.1"/>
    <property type="molecule type" value="Genomic_DNA"/>
</dbReference>
<feature type="coiled-coil region" evidence="1">
    <location>
        <begin position="2"/>
        <end position="36"/>
    </location>
</feature>